<accession>A0A376B4N4</accession>
<dbReference type="GO" id="GO:0005769">
    <property type="term" value="C:early endosome"/>
    <property type="evidence" value="ECO:0007669"/>
    <property type="project" value="TreeGrafter"/>
</dbReference>
<evidence type="ECO:0000259" key="10">
    <source>
        <dbReference type="PROSITE" id="PS51371"/>
    </source>
</evidence>
<feature type="transmembrane region" description="Helical" evidence="9">
    <location>
        <begin position="116"/>
        <end position="136"/>
    </location>
</feature>
<dbReference type="PANTHER" id="PTHR45711">
    <property type="entry name" value="CHLORIDE CHANNEL PROTEIN"/>
    <property type="match status" value="1"/>
</dbReference>
<keyword evidence="6 9" id="KW-0472">Membrane</keyword>
<evidence type="ECO:0000256" key="9">
    <source>
        <dbReference type="RuleBase" id="RU361221"/>
    </source>
</evidence>
<dbReference type="EMBL" id="UFAJ01000169">
    <property type="protein sequence ID" value="SSD59601.1"/>
    <property type="molecule type" value="Genomic_DNA"/>
</dbReference>
<evidence type="ECO:0000256" key="3">
    <source>
        <dbReference type="ARBA" id="ARBA00022692"/>
    </source>
</evidence>
<keyword evidence="2 9" id="KW-0813">Transport</keyword>
<feature type="transmembrane region" description="Helical" evidence="9">
    <location>
        <begin position="289"/>
        <end position="314"/>
    </location>
</feature>
<evidence type="ECO:0000256" key="1">
    <source>
        <dbReference type="ARBA" id="ARBA00004141"/>
    </source>
</evidence>
<proteinExistence type="inferred from homology"/>
<keyword evidence="5 9" id="KW-0406">Ion transport</keyword>
<gene>
    <name evidence="11" type="ORF">SCODWIG_01362</name>
</gene>
<feature type="transmembrane region" description="Helical" evidence="9">
    <location>
        <begin position="535"/>
        <end position="562"/>
    </location>
</feature>
<dbReference type="GO" id="GO:0006879">
    <property type="term" value="P:intracellular iron ion homeostasis"/>
    <property type="evidence" value="ECO:0007669"/>
    <property type="project" value="TreeGrafter"/>
</dbReference>
<dbReference type="InterPro" id="IPR046342">
    <property type="entry name" value="CBS_dom_sf"/>
</dbReference>
<dbReference type="InterPro" id="IPR014743">
    <property type="entry name" value="Cl-channel_core"/>
</dbReference>
<feature type="transmembrane region" description="Helical" evidence="9">
    <location>
        <begin position="371"/>
        <end position="395"/>
    </location>
</feature>
<dbReference type="CDD" id="cd02205">
    <property type="entry name" value="CBS_pair_SF"/>
    <property type="match status" value="1"/>
</dbReference>
<dbReference type="InterPro" id="IPR001807">
    <property type="entry name" value="ClC"/>
</dbReference>
<dbReference type="SUPFAM" id="SSF81340">
    <property type="entry name" value="Clc chloride channel"/>
    <property type="match status" value="1"/>
</dbReference>
<organism evidence="11 12">
    <name type="scientific">Saccharomycodes ludwigii</name>
    <dbReference type="NCBI Taxonomy" id="36035"/>
    <lineage>
        <taxon>Eukaryota</taxon>
        <taxon>Fungi</taxon>
        <taxon>Dikarya</taxon>
        <taxon>Ascomycota</taxon>
        <taxon>Saccharomycotina</taxon>
        <taxon>Saccharomycetes</taxon>
        <taxon>Saccharomycodales</taxon>
        <taxon>Saccharomycodaceae</taxon>
        <taxon>Saccharomycodes</taxon>
    </lineage>
</organism>
<feature type="transmembrane region" description="Helical" evidence="9">
    <location>
        <begin position="503"/>
        <end position="523"/>
    </location>
</feature>
<dbReference type="PROSITE" id="PS51371">
    <property type="entry name" value="CBS"/>
    <property type="match status" value="2"/>
</dbReference>
<dbReference type="InterPro" id="IPR000644">
    <property type="entry name" value="CBS_dom"/>
</dbReference>
<feature type="transmembrane region" description="Helical" evidence="9">
    <location>
        <begin position="477"/>
        <end position="497"/>
    </location>
</feature>
<dbReference type="Gene3D" id="1.10.3080.10">
    <property type="entry name" value="Clc chloride channel"/>
    <property type="match status" value="1"/>
</dbReference>
<feature type="transmembrane region" description="Helical" evidence="9">
    <location>
        <begin position="185"/>
        <end position="210"/>
    </location>
</feature>
<dbReference type="SUPFAM" id="SSF54631">
    <property type="entry name" value="CBS-domain pair"/>
    <property type="match status" value="1"/>
</dbReference>
<keyword evidence="7 9" id="KW-0868">Chloride</keyword>
<feature type="transmembrane region" description="Helical" evidence="9">
    <location>
        <begin position="231"/>
        <end position="254"/>
    </location>
</feature>
<keyword evidence="4 9" id="KW-1133">Transmembrane helix</keyword>
<feature type="transmembrane region" description="Helical" evidence="9">
    <location>
        <begin position="415"/>
        <end position="433"/>
    </location>
</feature>
<dbReference type="Gene3D" id="3.10.580.10">
    <property type="entry name" value="CBS-domain"/>
    <property type="match status" value="1"/>
</dbReference>
<dbReference type="PRINTS" id="PR00762">
    <property type="entry name" value="CLCHANNEL"/>
</dbReference>
<evidence type="ECO:0000256" key="7">
    <source>
        <dbReference type="ARBA" id="ARBA00023214"/>
    </source>
</evidence>
<sequence>MNITHHQNDDIIQENIDNSDHFFNEDIPSESTTNNSQHAVPTDITIPETSGFDNFITIDWIDERRNKLKKSQYLNNGFNTISNHQATTATSTNFTFRRNFVVRFFKYIFYQKASTFLTLTFIALTIGCIAGFLQIFTESLVNWKTGRCTTNWLLNQSFCCSEFESTTKCIENGAWTNYSKFPIEFPIFVTLSILFGTLSAILVKYLAPLAAGSGISEIKVSVSGFLYNIDFFNLTTLIIKSVALPLAIASGLSIGKEGPSVHYATCCGFIIANFFLVNEKFSMLNFPELTEYMIAGSAGGVAVAFGSPIGGVIFALEDIATNTDYNISTLWKSYYVALISTTTLKIINPFQNGKIVQFEITYDRDWHLGEVPIFILLGIFGGIYGNVVTKLNVHFVSFRNKYLSGKFPLLNHKNYAIQEVIILTSITALISYFNEFLKLDMAEGMEILFHECATEDPSWNHELCNVGSSSNGKFIQLVLSLLFATVVRALLIVVSYGCKVPCGIFVPSMAVGATFGRFVSLLVEKFITGPGVITPGTYAFLGAAASLSGITHLTLAVVVIMFELTGAFFYIIPTMIVVAVTRMIFVSYGTHMGIAEQMIVFNGFPLLEEDIDNSIIDYKCMDILNPEKNLIYFPETVAFGQICAIVQEHSHDKIKEFPVVDNNNKCIGLVTKERLETFIFIKRGEDNTNDAEIINFKTTTMNYDSFTNNEVDEHDVLESSNQELLMNKLPVIAKNNSPLDLIHSIFQKVGPKNVIIEDEMGDFQGLISKKDLLRFERGRYREKHGPLYQFNHKWDECLWSFISKFTSK</sequence>
<evidence type="ECO:0000256" key="6">
    <source>
        <dbReference type="ARBA" id="ARBA00023136"/>
    </source>
</evidence>
<comment type="subcellular location">
    <subcellularLocation>
        <location evidence="1 9">Membrane</location>
        <topology evidence="1 9">Multi-pass membrane protein</topology>
    </subcellularLocation>
</comment>
<name>A0A376B4N4_9ASCO</name>
<comment type="similarity">
    <text evidence="9">Belongs to the chloride channel (TC 2.A.49) family.</text>
</comment>
<dbReference type="GO" id="GO:0005783">
    <property type="term" value="C:endoplasmic reticulum"/>
    <property type="evidence" value="ECO:0007669"/>
    <property type="project" value="TreeGrafter"/>
</dbReference>
<evidence type="ECO:0000256" key="8">
    <source>
        <dbReference type="PROSITE-ProRule" id="PRU00703"/>
    </source>
</evidence>
<protein>
    <recommendedName>
        <fullName evidence="9">Chloride channel protein</fullName>
    </recommendedName>
</protein>
<dbReference type="GO" id="GO:0000324">
    <property type="term" value="C:fungal-type vacuole"/>
    <property type="evidence" value="ECO:0007669"/>
    <property type="project" value="TreeGrafter"/>
</dbReference>
<evidence type="ECO:0000256" key="4">
    <source>
        <dbReference type="ARBA" id="ARBA00022989"/>
    </source>
</evidence>
<evidence type="ECO:0000256" key="5">
    <source>
        <dbReference type="ARBA" id="ARBA00023065"/>
    </source>
</evidence>
<evidence type="ECO:0000313" key="12">
    <source>
        <dbReference type="Proteomes" id="UP000262825"/>
    </source>
</evidence>
<dbReference type="CDD" id="cd03684">
    <property type="entry name" value="ClC_3_like"/>
    <property type="match status" value="1"/>
</dbReference>
<dbReference type="VEuPathDB" id="FungiDB:SCODWIG_01362"/>
<reference evidence="12" key="1">
    <citation type="submission" date="2018-06" db="EMBL/GenBank/DDBJ databases">
        <authorList>
            <person name="Guldener U."/>
        </authorList>
    </citation>
    <scope>NUCLEOTIDE SEQUENCE [LARGE SCALE GENOMIC DNA]</scope>
    <source>
        <strain evidence="12">UTAD17</strain>
    </source>
</reference>
<dbReference type="GO" id="GO:0006878">
    <property type="term" value="P:intracellular copper ion homeostasis"/>
    <property type="evidence" value="ECO:0007669"/>
    <property type="project" value="TreeGrafter"/>
</dbReference>
<dbReference type="AlphaFoldDB" id="A0A376B4N4"/>
<keyword evidence="8" id="KW-0129">CBS domain</keyword>
<feature type="domain" description="CBS" evidence="10">
    <location>
        <begin position="624"/>
        <end position="687"/>
    </location>
</feature>
<evidence type="ECO:0000256" key="2">
    <source>
        <dbReference type="ARBA" id="ARBA00022448"/>
    </source>
</evidence>
<evidence type="ECO:0000313" key="11">
    <source>
        <dbReference type="EMBL" id="SSD59601.1"/>
    </source>
</evidence>
<dbReference type="PANTHER" id="PTHR45711:SF9">
    <property type="entry name" value="ANION_PROTON EXCHANGE TRANSPORTER GEF1"/>
    <property type="match status" value="1"/>
</dbReference>
<dbReference type="Proteomes" id="UP000262825">
    <property type="component" value="Unassembled WGS sequence"/>
</dbReference>
<dbReference type="Pfam" id="PF00571">
    <property type="entry name" value="CBS"/>
    <property type="match status" value="1"/>
</dbReference>
<dbReference type="GO" id="GO:0005886">
    <property type="term" value="C:plasma membrane"/>
    <property type="evidence" value="ECO:0007669"/>
    <property type="project" value="TreeGrafter"/>
</dbReference>
<keyword evidence="3 9" id="KW-0812">Transmembrane</keyword>
<dbReference type="GO" id="GO:0005247">
    <property type="term" value="F:voltage-gated chloride channel activity"/>
    <property type="evidence" value="ECO:0007669"/>
    <property type="project" value="TreeGrafter"/>
</dbReference>
<keyword evidence="12" id="KW-1185">Reference proteome</keyword>
<feature type="transmembrane region" description="Helical" evidence="9">
    <location>
        <begin position="568"/>
        <end position="588"/>
    </location>
</feature>
<dbReference type="GO" id="GO:0005794">
    <property type="term" value="C:Golgi apparatus"/>
    <property type="evidence" value="ECO:0007669"/>
    <property type="project" value="TreeGrafter"/>
</dbReference>
<feature type="transmembrane region" description="Helical" evidence="9">
    <location>
        <begin position="260"/>
        <end position="277"/>
    </location>
</feature>
<feature type="domain" description="CBS" evidence="10">
    <location>
        <begin position="726"/>
        <end position="787"/>
    </location>
</feature>
<dbReference type="Pfam" id="PF00654">
    <property type="entry name" value="Voltage_CLC"/>
    <property type="match status" value="1"/>
</dbReference>